<name>A0A0F8YJK9_9ZZZZ</name>
<accession>A0A0F8YJK9</accession>
<gene>
    <name evidence="1" type="ORF">LCGC14_2889500</name>
</gene>
<sequence>EVAIPAKMDGTTLAFILKHNTSQANVKFFGASLVWAAKSF</sequence>
<dbReference type="AlphaFoldDB" id="A0A0F8YJK9"/>
<dbReference type="EMBL" id="LAZR01056588">
    <property type="protein sequence ID" value="KKK73870.1"/>
    <property type="molecule type" value="Genomic_DNA"/>
</dbReference>
<comment type="caution">
    <text evidence="1">The sequence shown here is derived from an EMBL/GenBank/DDBJ whole genome shotgun (WGS) entry which is preliminary data.</text>
</comment>
<proteinExistence type="predicted"/>
<protein>
    <submittedName>
        <fullName evidence="1">Uncharacterized protein</fullName>
    </submittedName>
</protein>
<reference evidence="1" key="1">
    <citation type="journal article" date="2015" name="Nature">
        <title>Complex archaea that bridge the gap between prokaryotes and eukaryotes.</title>
        <authorList>
            <person name="Spang A."/>
            <person name="Saw J.H."/>
            <person name="Jorgensen S.L."/>
            <person name="Zaremba-Niedzwiedzka K."/>
            <person name="Martijn J."/>
            <person name="Lind A.E."/>
            <person name="van Eijk R."/>
            <person name="Schleper C."/>
            <person name="Guy L."/>
            <person name="Ettema T.J."/>
        </authorList>
    </citation>
    <scope>NUCLEOTIDE SEQUENCE</scope>
</reference>
<feature type="non-terminal residue" evidence="1">
    <location>
        <position position="1"/>
    </location>
</feature>
<organism evidence="1">
    <name type="scientific">marine sediment metagenome</name>
    <dbReference type="NCBI Taxonomy" id="412755"/>
    <lineage>
        <taxon>unclassified sequences</taxon>
        <taxon>metagenomes</taxon>
        <taxon>ecological metagenomes</taxon>
    </lineage>
</organism>
<evidence type="ECO:0000313" key="1">
    <source>
        <dbReference type="EMBL" id="KKK73870.1"/>
    </source>
</evidence>